<dbReference type="InterPro" id="IPR002110">
    <property type="entry name" value="Ankyrin_rpt"/>
</dbReference>
<organism evidence="1 2">
    <name type="scientific">Paraphoma chrysanthemicola</name>
    <dbReference type="NCBI Taxonomy" id="798071"/>
    <lineage>
        <taxon>Eukaryota</taxon>
        <taxon>Fungi</taxon>
        <taxon>Dikarya</taxon>
        <taxon>Ascomycota</taxon>
        <taxon>Pezizomycotina</taxon>
        <taxon>Dothideomycetes</taxon>
        <taxon>Pleosporomycetidae</taxon>
        <taxon>Pleosporales</taxon>
        <taxon>Pleosporineae</taxon>
        <taxon>Phaeosphaeriaceae</taxon>
        <taxon>Paraphoma</taxon>
    </lineage>
</organism>
<evidence type="ECO:0000313" key="1">
    <source>
        <dbReference type="EMBL" id="KAH7082371.1"/>
    </source>
</evidence>
<dbReference type="Proteomes" id="UP000813461">
    <property type="component" value="Unassembled WGS sequence"/>
</dbReference>
<accession>A0A8K0R247</accession>
<keyword evidence="2" id="KW-1185">Reference proteome</keyword>
<dbReference type="Pfam" id="PF12796">
    <property type="entry name" value="Ank_2"/>
    <property type="match status" value="1"/>
</dbReference>
<reference evidence="1" key="1">
    <citation type="journal article" date="2021" name="Nat. Commun.">
        <title>Genetic determinants of endophytism in the Arabidopsis root mycobiome.</title>
        <authorList>
            <person name="Mesny F."/>
            <person name="Miyauchi S."/>
            <person name="Thiergart T."/>
            <person name="Pickel B."/>
            <person name="Atanasova L."/>
            <person name="Karlsson M."/>
            <person name="Huettel B."/>
            <person name="Barry K.W."/>
            <person name="Haridas S."/>
            <person name="Chen C."/>
            <person name="Bauer D."/>
            <person name="Andreopoulos W."/>
            <person name="Pangilinan J."/>
            <person name="LaButti K."/>
            <person name="Riley R."/>
            <person name="Lipzen A."/>
            <person name="Clum A."/>
            <person name="Drula E."/>
            <person name="Henrissat B."/>
            <person name="Kohler A."/>
            <person name="Grigoriev I.V."/>
            <person name="Martin F.M."/>
            <person name="Hacquard S."/>
        </authorList>
    </citation>
    <scope>NUCLEOTIDE SEQUENCE</scope>
    <source>
        <strain evidence="1">MPI-SDFR-AT-0120</strain>
    </source>
</reference>
<dbReference type="Gene3D" id="1.25.40.20">
    <property type="entry name" value="Ankyrin repeat-containing domain"/>
    <property type="match status" value="1"/>
</dbReference>
<comment type="caution">
    <text evidence="1">The sequence shown here is derived from an EMBL/GenBank/DDBJ whole genome shotgun (WGS) entry which is preliminary data.</text>
</comment>
<dbReference type="InterPro" id="IPR036770">
    <property type="entry name" value="Ankyrin_rpt-contain_sf"/>
</dbReference>
<name>A0A8K0R247_9PLEO</name>
<gene>
    <name evidence="1" type="ORF">FB567DRAFT_605752</name>
</gene>
<evidence type="ECO:0000313" key="2">
    <source>
        <dbReference type="Proteomes" id="UP000813461"/>
    </source>
</evidence>
<dbReference type="SUPFAM" id="SSF48403">
    <property type="entry name" value="Ankyrin repeat"/>
    <property type="match status" value="1"/>
</dbReference>
<dbReference type="AlphaFoldDB" id="A0A8K0R247"/>
<dbReference type="EMBL" id="JAGMVJ010000014">
    <property type="protein sequence ID" value="KAH7082371.1"/>
    <property type="molecule type" value="Genomic_DNA"/>
</dbReference>
<dbReference type="OrthoDB" id="3671334at2759"/>
<proteinExistence type="predicted"/>
<sequence>MRALEEDVSRLFHLAIEQGCHETIQVIKEWTTKHSCLTSKWTFGYILYAAITTRSPISIVHVILDIPYKHPDRISRVTWTDFIAACAYERTDIVQLFLDEGHLDVKDTRPKICPLILAVRSGFRSIVEKVLAAGAKVHTSYDDGKNKRTAIELAMHKRSPGMVECLLEAGARIPGSTRWPQHEPTYEVLRKARMERHRVSVPDFKERFKMKGKQRTRR</sequence>
<evidence type="ECO:0008006" key="3">
    <source>
        <dbReference type="Google" id="ProtNLM"/>
    </source>
</evidence>
<protein>
    <recommendedName>
        <fullName evidence="3">Ankyrin</fullName>
    </recommendedName>
</protein>